<accession>A0A368KDF6</accession>
<feature type="binding site" evidence="12">
    <location>
        <begin position="200"/>
        <end position="202"/>
    </location>
    <ligand>
        <name>FMN</name>
        <dbReference type="ChEBI" id="CHEBI:58210"/>
    </ligand>
</feature>
<evidence type="ECO:0000256" key="3">
    <source>
        <dbReference type="ARBA" id="ARBA00022555"/>
    </source>
</evidence>
<dbReference type="GO" id="GO:0010181">
    <property type="term" value="F:FMN binding"/>
    <property type="evidence" value="ECO:0007669"/>
    <property type="project" value="UniProtKB-UniRule"/>
</dbReference>
<keyword evidence="6 12" id="KW-0819">tRNA processing</keyword>
<protein>
    <recommendedName>
        <fullName evidence="12">tRNA-dihydrouridine synthase B</fullName>
        <ecNumber evidence="12">1.3.1.-</ecNumber>
    </recommendedName>
</protein>
<dbReference type="Gene3D" id="1.10.1200.80">
    <property type="entry name" value="Putative flavin oxidoreducatase, domain 2"/>
    <property type="match status" value="1"/>
</dbReference>
<reference evidence="17 18" key="1">
    <citation type="submission" date="2018-05" db="EMBL/GenBank/DDBJ databases">
        <title>Draft genome sequence of Rhodanobacter denitrificans Yn1 isolated from gold copper mine.</title>
        <authorList>
            <person name="Yang N."/>
            <person name="Mazhar H.S."/>
            <person name="Rensing C."/>
        </authorList>
    </citation>
    <scope>NUCLEOTIDE SEQUENCE [LARGE SCALE GENOMIC DNA]</scope>
    <source>
        <strain evidence="17 18">Yn1</strain>
    </source>
</reference>
<gene>
    <name evidence="12" type="primary">dusB</name>
    <name evidence="17" type="ORF">DEO45_11610</name>
</gene>
<dbReference type="Gene3D" id="3.20.20.70">
    <property type="entry name" value="Aldolase class I"/>
    <property type="match status" value="1"/>
</dbReference>
<evidence type="ECO:0000256" key="11">
    <source>
        <dbReference type="ARBA" id="ARBA00048802"/>
    </source>
</evidence>
<evidence type="ECO:0000313" key="18">
    <source>
        <dbReference type="Proteomes" id="UP000252387"/>
    </source>
</evidence>
<sequence length="328" mass="35480">MQIGPYLIDPPLVLAPMAGVTDKPFRLLCKRLGAGLAVSEMTNADPKLWHTRKSLHRMDHAGEPEPVSVQIAGYDPAMLAEAARFNVANGAQLIDINMGCPAKKVCNVWSGSALLQDEPLVARIVKAVVEAVEVPVTLKIRTGWNRDNRNALNIARIAEDAGIAALAVHGRTRADKYEGEAEYATIAAVKAAVRIPVLANGDVCTPQQARHVLAVTGADAVMIGRGAQGRPWIFREIAHYLATGELLPEPEPAEVAAILLGHLEHLHAFYGEPAGVRIARKHLGWYAKDRPENAAFRQVVNRAETASEQLRLTRDYFAALASGERLAA</sequence>
<name>A0A368KDF6_9GAMM</name>
<dbReference type="PANTHER" id="PTHR45846">
    <property type="entry name" value="TRNA-DIHYDROURIDINE(47) SYNTHASE [NAD(P)(+)]-LIKE"/>
    <property type="match status" value="1"/>
</dbReference>
<dbReference type="PANTHER" id="PTHR45846:SF1">
    <property type="entry name" value="TRNA-DIHYDROURIDINE(47) SYNTHASE [NAD(P)(+)]-LIKE"/>
    <property type="match status" value="1"/>
</dbReference>
<proteinExistence type="inferred from homology"/>
<dbReference type="InterPro" id="IPR035587">
    <property type="entry name" value="DUS-like_FMN-bd"/>
</dbReference>
<evidence type="ECO:0000256" key="10">
    <source>
        <dbReference type="ARBA" id="ARBA00048205"/>
    </source>
</evidence>
<dbReference type="RefSeq" id="WP_114343879.1">
    <property type="nucleotide sequence ID" value="NZ_QFWQ01000006.1"/>
</dbReference>
<comment type="catalytic activity">
    <reaction evidence="10 12">
        <text>a 5,6-dihydrouridine in tRNA + NADP(+) = a uridine in tRNA + NADPH + H(+)</text>
        <dbReference type="Rhea" id="RHEA:23624"/>
        <dbReference type="Rhea" id="RHEA-COMP:13339"/>
        <dbReference type="Rhea" id="RHEA-COMP:13887"/>
        <dbReference type="ChEBI" id="CHEBI:15378"/>
        <dbReference type="ChEBI" id="CHEBI:57783"/>
        <dbReference type="ChEBI" id="CHEBI:58349"/>
        <dbReference type="ChEBI" id="CHEBI:65315"/>
        <dbReference type="ChEBI" id="CHEBI:74443"/>
    </reaction>
</comment>
<dbReference type="NCBIfam" id="TIGR00737">
    <property type="entry name" value="nifR3_yhdG"/>
    <property type="match status" value="1"/>
</dbReference>
<dbReference type="EC" id="1.3.1.-" evidence="12"/>
<evidence type="ECO:0000256" key="9">
    <source>
        <dbReference type="ARBA" id="ARBA00023002"/>
    </source>
</evidence>
<keyword evidence="4 12" id="KW-0285">Flavoprotein</keyword>
<evidence type="ECO:0000256" key="14">
    <source>
        <dbReference type="PIRSR" id="PIRSR006621-1"/>
    </source>
</evidence>
<evidence type="ECO:0000256" key="6">
    <source>
        <dbReference type="ARBA" id="ARBA00022694"/>
    </source>
</evidence>
<keyword evidence="15" id="KW-0547">Nucleotide-binding</keyword>
<dbReference type="GO" id="GO:0050660">
    <property type="term" value="F:flavin adenine dinucleotide binding"/>
    <property type="evidence" value="ECO:0007669"/>
    <property type="project" value="InterPro"/>
</dbReference>
<comment type="caution">
    <text evidence="17">The sequence shown here is derived from an EMBL/GenBank/DDBJ whole genome shotgun (WGS) entry which is preliminary data.</text>
</comment>
<dbReference type="EMBL" id="QFWQ01000006">
    <property type="protein sequence ID" value="RCS29867.1"/>
    <property type="molecule type" value="Genomic_DNA"/>
</dbReference>
<dbReference type="CDD" id="cd02801">
    <property type="entry name" value="DUS_like_FMN"/>
    <property type="match status" value="1"/>
</dbReference>
<evidence type="ECO:0000256" key="4">
    <source>
        <dbReference type="ARBA" id="ARBA00022630"/>
    </source>
</evidence>
<comment type="similarity">
    <text evidence="12">Belongs to the Dus family. DusB subfamily.</text>
</comment>
<dbReference type="HAMAP" id="MF_02042">
    <property type="entry name" value="DusB_subfam"/>
    <property type="match status" value="1"/>
</dbReference>
<keyword evidence="9 12" id="KW-0560">Oxidoreductase</keyword>
<feature type="active site" description="Proton donor" evidence="12 14">
    <location>
        <position position="100"/>
    </location>
</feature>
<evidence type="ECO:0000256" key="8">
    <source>
        <dbReference type="ARBA" id="ARBA00022884"/>
    </source>
</evidence>
<evidence type="ECO:0000256" key="13">
    <source>
        <dbReference type="PIRNR" id="PIRNR006621"/>
    </source>
</evidence>
<feature type="binding site" evidence="12 15">
    <location>
        <begin position="16"/>
        <end position="18"/>
    </location>
    <ligand>
        <name>FMN</name>
        <dbReference type="ChEBI" id="CHEBI:58210"/>
    </ligand>
</feature>
<keyword evidence="3 12" id="KW-0820">tRNA-binding</keyword>
<evidence type="ECO:0000256" key="15">
    <source>
        <dbReference type="PIRSR" id="PIRSR006621-2"/>
    </source>
</evidence>
<dbReference type="GO" id="GO:0000049">
    <property type="term" value="F:tRNA binding"/>
    <property type="evidence" value="ECO:0007669"/>
    <property type="project" value="UniProtKB-UniRule"/>
</dbReference>
<keyword evidence="7 12" id="KW-0521">NADP</keyword>
<dbReference type="InterPro" id="IPR018517">
    <property type="entry name" value="tRNA_hU_synthase_CS"/>
</dbReference>
<keyword evidence="18" id="KW-1185">Reference proteome</keyword>
<evidence type="ECO:0000313" key="17">
    <source>
        <dbReference type="EMBL" id="RCS29867.1"/>
    </source>
</evidence>
<dbReference type="PIRSF" id="PIRSF006621">
    <property type="entry name" value="Dus"/>
    <property type="match status" value="1"/>
</dbReference>
<evidence type="ECO:0000256" key="5">
    <source>
        <dbReference type="ARBA" id="ARBA00022643"/>
    </source>
</evidence>
<evidence type="ECO:0000256" key="1">
    <source>
        <dbReference type="ARBA" id="ARBA00001917"/>
    </source>
</evidence>
<evidence type="ECO:0000256" key="2">
    <source>
        <dbReference type="ARBA" id="ARBA00002790"/>
    </source>
</evidence>
<comment type="similarity">
    <text evidence="13">Belongs to the dus family.</text>
</comment>
<comment type="cofactor">
    <cofactor evidence="1 12 13 15">
        <name>FMN</name>
        <dbReference type="ChEBI" id="CHEBI:58210"/>
    </cofactor>
</comment>
<dbReference type="Pfam" id="PF01207">
    <property type="entry name" value="Dus"/>
    <property type="match status" value="1"/>
</dbReference>
<comment type="function">
    <text evidence="2 12 13">Catalyzes the synthesis of 5,6-dihydrouridine (D), a modified base found in the D-loop of most tRNAs, via the reduction of the C5-C6 double bond in target uridines.</text>
</comment>
<dbReference type="SUPFAM" id="SSF51395">
    <property type="entry name" value="FMN-linked oxidoreductases"/>
    <property type="match status" value="1"/>
</dbReference>
<comment type="catalytic activity">
    <reaction evidence="11 12">
        <text>a 5,6-dihydrouridine in tRNA + NAD(+) = a uridine in tRNA + NADH + H(+)</text>
        <dbReference type="Rhea" id="RHEA:54452"/>
        <dbReference type="Rhea" id="RHEA-COMP:13339"/>
        <dbReference type="Rhea" id="RHEA-COMP:13887"/>
        <dbReference type="ChEBI" id="CHEBI:15378"/>
        <dbReference type="ChEBI" id="CHEBI:57540"/>
        <dbReference type="ChEBI" id="CHEBI:57945"/>
        <dbReference type="ChEBI" id="CHEBI:65315"/>
        <dbReference type="ChEBI" id="CHEBI:74443"/>
    </reaction>
</comment>
<feature type="binding site" evidence="12 15">
    <location>
        <begin position="224"/>
        <end position="225"/>
    </location>
    <ligand>
        <name>FMN</name>
        <dbReference type="ChEBI" id="CHEBI:58210"/>
    </ligand>
</feature>
<feature type="binding site" evidence="12 15">
    <location>
        <position position="139"/>
    </location>
    <ligand>
        <name>FMN</name>
        <dbReference type="ChEBI" id="CHEBI:58210"/>
    </ligand>
</feature>
<dbReference type="AlphaFoldDB" id="A0A368KDF6"/>
<dbReference type="Proteomes" id="UP000252387">
    <property type="component" value="Unassembled WGS sequence"/>
</dbReference>
<keyword evidence="8 12" id="KW-0694">RNA-binding</keyword>
<dbReference type="InterPro" id="IPR032887">
    <property type="entry name" value="DusB"/>
</dbReference>
<dbReference type="InterPro" id="IPR004652">
    <property type="entry name" value="DusB-like"/>
</dbReference>
<feature type="binding site" evidence="15">
    <location>
        <position position="169"/>
    </location>
    <ligand>
        <name>FMN</name>
        <dbReference type="ChEBI" id="CHEBI:58210"/>
    </ligand>
</feature>
<dbReference type="OrthoDB" id="9764501at2"/>
<dbReference type="InterPro" id="IPR024036">
    <property type="entry name" value="tRNA-dHydroUridine_Synthase_C"/>
</dbReference>
<evidence type="ECO:0000256" key="7">
    <source>
        <dbReference type="ARBA" id="ARBA00022857"/>
    </source>
</evidence>
<dbReference type="GO" id="GO:0017150">
    <property type="term" value="F:tRNA dihydrouridine synthase activity"/>
    <property type="evidence" value="ECO:0007669"/>
    <property type="project" value="UniProtKB-UniRule"/>
</dbReference>
<evidence type="ECO:0000256" key="12">
    <source>
        <dbReference type="HAMAP-Rule" id="MF_02042"/>
    </source>
</evidence>
<organism evidence="17 18">
    <name type="scientific">Rhodanobacter denitrificans</name>
    <dbReference type="NCBI Taxonomy" id="666685"/>
    <lineage>
        <taxon>Bacteria</taxon>
        <taxon>Pseudomonadati</taxon>
        <taxon>Pseudomonadota</taxon>
        <taxon>Gammaproteobacteria</taxon>
        <taxon>Lysobacterales</taxon>
        <taxon>Rhodanobacteraceae</taxon>
        <taxon>Rhodanobacter</taxon>
    </lineage>
</organism>
<dbReference type="PROSITE" id="PS01136">
    <property type="entry name" value="UPF0034"/>
    <property type="match status" value="1"/>
</dbReference>
<dbReference type="InterPro" id="IPR013785">
    <property type="entry name" value="Aldolase_TIM"/>
</dbReference>
<feature type="binding site" evidence="12 15">
    <location>
        <position position="70"/>
    </location>
    <ligand>
        <name>FMN</name>
        <dbReference type="ChEBI" id="CHEBI:58210"/>
    </ligand>
</feature>
<feature type="domain" description="DUS-like FMN-binding" evidence="16">
    <location>
        <begin position="14"/>
        <end position="314"/>
    </location>
</feature>
<evidence type="ECO:0000259" key="16">
    <source>
        <dbReference type="Pfam" id="PF01207"/>
    </source>
</evidence>
<keyword evidence="5 12" id="KW-0288">FMN</keyword>
<dbReference type="InterPro" id="IPR001269">
    <property type="entry name" value="DUS_fam"/>
</dbReference>